<keyword evidence="6 11" id="KW-0812">Transmembrane</keyword>
<gene>
    <name evidence="12" type="ORF">C2869_20795</name>
</gene>
<evidence type="ECO:0000256" key="6">
    <source>
        <dbReference type="ARBA" id="ARBA00022692"/>
    </source>
</evidence>
<dbReference type="PIRSF" id="PIRSF006291">
    <property type="entry name" value="GspM"/>
    <property type="match status" value="1"/>
</dbReference>
<evidence type="ECO:0000256" key="5">
    <source>
        <dbReference type="ARBA" id="ARBA00022519"/>
    </source>
</evidence>
<feature type="transmembrane region" description="Helical" evidence="11">
    <location>
        <begin position="21"/>
        <end position="39"/>
    </location>
</feature>
<dbReference type="RefSeq" id="WP_108604735.1">
    <property type="nucleotide sequence ID" value="NZ_CP026604.1"/>
</dbReference>
<dbReference type="Proteomes" id="UP000244441">
    <property type="component" value="Chromosome"/>
</dbReference>
<evidence type="ECO:0000313" key="13">
    <source>
        <dbReference type="Proteomes" id="UP000244441"/>
    </source>
</evidence>
<protein>
    <recommendedName>
        <fullName evidence="10">Type II secretion system protein M</fullName>
        <shortName evidence="10">T2SS protein M</shortName>
    </recommendedName>
    <alternativeName>
        <fullName evidence="10">General secretion pathway protein M</fullName>
    </alternativeName>
</protein>
<evidence type="ECO:0000313" key="12">
    <source>
        <dbReference type="EMBL" id="AWB68683.1"/>
    </source>
</evidence>
<evidence type="ECO:0000256" key="2">
    <source>
        <dbReference type="ARBA" id="ARBA00010637"/>
    </source>
</evidence>
<comment type="subcellular location">
    <subcellularLocation>
        <location evidence="1">Cell inner membrane</location>
        <topology evidence="1">Single-pass membrane protein</topology>
    </subcellularLocation>
</comment>
<dbReference type="GO" id="GO:0015627">
    <property type="term" value="C:type II protein secretion system complex"/>
    <property type="evidence" value="ECO:0007669"/>
    <property type="project" value="InterPro"/>
</dbReference>
<evidence type="ECO:0000256" key="7">
    <source>
        <dbReference type="ARBA" id="ARBA00022927"/>
    </source>
</evidence>
<proteinExistence type="inferred from homology"/>
<dbReference type="OrthoDB" id="6624834at2"/>
<dbReference type="InterPro" id="IPR007690">
    <property type="entry name" value="T2SS_GspM"/>
</dbReference>
<comment type="similarity">
    <text evidence="2 10">Belongs to the GSP M family.</text>
</comment>
<dbReference type="Gene3D" id="3.30.1360.100">
    <property type="entry name" value="General secretion pathway protein M, EpsM"/>
    <property type="match status" value="1"/>
</dbReference>
<organism evidence="12 13">
    <name type="scientific">Saccharobesus litoralis</name>
    <dbReference type="NCBI Taxonomy" id="2172099"/>
    <lineage>
        <taxon>Bacteria</taxon>
        <taxon>Pseudomonadati</taxon>
        <taxon>Pseudomonadota</taxon>
        <taxon>Gammaproteobacteria</taxon>
        <taxon>Alteromonadales</taxon>
        <taxon>Alteromonadaceae</taxon>
        <taxon>Saccharobesus</taxon>
    </lineage>
</organism>
<dbReference type="EMBL" id="CP026604">
    <property type="protein sequence ID" value="AWB68683.1"/>
    <property type="molecule type" value="Genomic_DNA"/>
</dbReference>
<keyword evidence="8 11" id="KW-1133">Transmembrane helix</keyword>
<dbReference type="GO" id="GO:0015628">
    <property type="term" value="P:protein secretion by the type II secretion system"/>
    <property type="evidence" value="ECO:0007669"/>
    <property type="project" value="InterPro"/>
</dbReference>
<keyword evidence="3 10" id="KW-0813">Transport</keyword>
<evidence type="ECO:0000256" key="8">
    <source>
        <dbReference type="ARBA" id="ARBA00022989"/>
    </source>
</evidence>
<accession>A0A2S0VWX5</accession>
<reference evidence="12 13" key="1">
    <citation type="submission" date="2018-01" db="EMBL/GenBank/DDBJ databases">
        <title>Genome sequence of a Cantenovulum-like bacteria.</title>
        <authorList>
            <person name="Tan W.R."/>
            <person name="Lau N.-S."/>
            <person name="Go F."/>
            <person name="Amirul A.-A.A."/>
        </authorList>
    </citation>
    <scope>NUCLEOTIDE SEQUENCE [LARGE SCALE GENOMIC DNA]</scope>
    <source>
        <strain evidence="12 13">CCB-QB4</strain>
    </source>
</reference>
<sequence length="156" mass="17141">MNKIKQWHSGLAKREQNLVNVASIVLAIGLIFQLLIGPVNDRAAKAQRDLDNKQKLLTWVAENSAKYRAASSSGGKSRGSLSNIANRTARQAGISISGTKPQGSELQIQLDSVPFNNLMKWLEKLVNQEHVKITMVDISASDNPGEVKVRRLQLAQ</sequence>
<dbReference type="KEGG" id="cate:C2869_20795"/>
<dbReference type="SUPFAM" id="SSF103054">
    <property type="entry name" value="General secretion pathway protein M, EpsM"/>
    <property type="match status" value="1"/>
</dbReference>
<evidence type="ECO:0000256" key="4">
    <source>
        <dbReference type="ARBA" id="ARBA00022475"/>
    </source>
</evidence>
<keyword evidence="5 10" id="KW-0997">Cell inner membrane</keyword>
<evidence type="ECO:0000256" key="3">
    <source>
        <dbReference type="ARBA" id="ARBA00022448"/>
    </source>
</evidence>
<keyword evidence="4 10" id="KW-1003">Cell membrane</keyword>
<evidence type="ECO:0000256" key="1">
    <source>
        <dbReference type="ARBA" id="ARBA00004377"/>
    </source>
</evidence>
<name>A0A2S0VWX5_9ALTE</name>
<evidence type="ECO:0000256" key="11">
    <source>
        <dbReference type="SAM" id="Phobius"/>
    </source>
</evidence>
<dbReference type="AlphaFoldDB" id="A0A2S0VWX5"/>
<keyword evidence="7 10" id="KW-0653">Protein transport</keyword>
<comment type="function">
    <text evidence="10">Inner membrane component of the type II secretion system required for the energy-dependent secretion of extracellular factors such as proteases and toxins from the periplasm.</text>
</comment>
<keyword evidence="9 10" id="KW-0472">Membrane</keyword>
<keyword evidence="13" id="KW-1185">Reference proteome</keyword>
<dbReference type="InterPro" id="IPR023229">
    <property type="entry name" value="T2SS_M_periplasmic_sf"/>
</dbReference>
<dbReference type="GO" id="GO:0005886">
    <property type="term" value="C:plasma membrane"/>
    <property type="evidence" value="ECO:0007669"/>
    <property type="project" value="UniProtKB-SubCell"/>
</dbReference>
<evidence type="ECO:0000256" key="10">
    <source>
        <dbReference type="PIRNR" id="PIRNR006291"/>
    </source>
</evidence>
<dbReference type="Pfam" id="PF04612">
    <property type="entry name" value="T2SSM"/>
    <property type="match status" value="1"/>
</dbReference>
<evidence type="ECO:0000256" key="9">
    <source>
        <dbReference type="ARBA" id="ARBA00023136"/>
    </source>
</evidence>